<dbReference type="FunFam" id="3.40.50.300:FF:000354">
    <property type="entry name" value="ATP-dependent RNA helicase SKI2"/>
    <property type="match status" value="1"/>
</dbReference>
<gene>
    <name evidence="8" type="ORF">APUTEX25_003713</name>
</gene>
<dbReference type="Pfam" id="PF13234">
    <property type="entry name" value="MTR4_beta-barrel"/>
    <property type="match status" value="1"/>
</dbReference>
<feature type="compositionally biased region" description="Gly residues" evidence="5">
    <location>
        <begin position="814"/>
        <end position="846"/>
    </location>
</feature>
<dbReference type="SMART" id="SM00490">
    <property type="entry name" value="HELICc"/>
    <property type="match status" value="1"/>
</dbReference>
<evidence type="ECO:0000259" key="7">
    <source>
        <dbReference type="PROSITE" id="PS51194"/>
    </source>
</evidence>
<dbReference type="Pfam" id="PF00107">
    <property type="entry name" value="ADH_zinc_N"/>
    <property type="match status" value="1"/>
</dbReference>
<dbReference type="Gene3D" id="3.90.180.10">
    <property type="entry name" value="Medium-chain alcohol dehydrogenases, catalytic domain"/>
    <property type="match status" value="1"/>
</dbReference>
<dbReference type="InterPro" id="IPR048392">
    <property type="entry name" value="MTR4-like_stalk"/>
</dbReference>
<evidence type="ECO:0000256" key="5">
    <source>
        <dbReference type="SAM" id="MobiDB-lite"/>
    </source>
</evidence>
<dbReference type="SUPFAM" id="SSF52540">
    <property type="entry name" value="P-loop containing nucleoside triphosphate hydrolases"/>
    <property type="match status" value="1"/>
</dbReference>
<dbReference type="GO" id="GO:0016787">
    <property type="term" value="F:hydrolase activity"/>
    <property type="evidence" value="ECO:0007669"/>
    <property type="project" value="UniProtKB-KW"/>
</dbReference>
<dbReference type="InterPro" id="IPR012961">
    <property type="entry name" value="Ski2/MTR4_C"/>
</dbReference>
<evidence type="ECO:0000259" key="6">
    <source>
        <dbReference type="PROSITE" id="PS51192"/>
    </source>
</evidence>
<dbReference type="SMART" id="SM00829">
    <property type="entry name" value="PKS_ER"/>
    <property type="match status" value="1"/>
</dbReference>
<feature type="region of interest" description="Disordered" evidence="5">
    <location>
        <begin position="439"/>
        <end position="465"/>
    </location>
</feature>
<dbReference type="Gene3D" id="1.10.3380.30">
    <property type="match status" value="2"/>
</dbReference>
<keyword evidence="1" id="KW-0547">Nucleotide-binding</keyword>
<dbReference type="InterPro" id="IPR025696">
    <property type="entry name" value="Beta-barrel_MTR4"/>
</dbReference>
<keyword evidence="3" id="KW-0347">Helicase</keyword>
<dbReference type="Gene3D" id="3.40.50.720">
    <property type="entry name" value="NAD(P)-binding Rossmann-like Domain"/>
    <property type="match status" value="1"/>
</dbReference>
<feature type="region of interest" description="Disordered" evidence="5">
    <location>
        <begin position="482"/>
        <end position="537"/>
    </location>
</feature>
<feature type="domain" description="Helicase C-terminal" evidence="7">
    <location>
        <begin position="848"/>
        <end position="1007"/>
    </location>
</feature>
<dbReference type="Pfam" id="PF08148">
    <property type="entry name" value="DSHCT"/>
    <property type="match status" value="1"/>
</dbReference>
<dbReference type="GO" id="GO:0005524">
    <property type="term" value="F:ATP binding"/>
    <property type="evidence" value="ECO:0007669"/>
    <property type="project" value="UniProtKB-KW"/>
</dbReference>
<dbReference type="PROSITE" id="PS51192">
    <property type="entry name" value="HELICASE_ATP_BIND_1"/>
    <property type="match status" value="1"/>
</dbReference>
<evidence type="ECO:0000256" key="1">
    <source>
        <dbReference type="ARBA" id="ARBA00022741"/>
    </source>
</evidence>
<evidence type="ECO:0008006" key="10">
    <source>
        <dbReference type="Google" id="ProtNLM"/>
    </source>
</evidence>
<dbReference type="SUPFAM" id="SSF51735">
    <property type="entry name" value="NAD(P)-binding Rossmann-fold domains"/>
    <property type="match status" value="1"/>
</dbReference>
<name>A0A3M7KS21_AUXPR</name>
<dbReference type="Gene3D" id="3.40.50.300">
    <property type="entry name" value="P-loop containing nucleotide triphosphate hydrolases"/>
    <property type="match status" value="2"/>
</dbReference>
<dbReference type="InterPro" id="IPR013154">
    <property type="entry name" value="ADH-like_N"/>
</dbReference>
<dbReference type="GO" id="GO:0003676">
    <property type="term" value="F:nucleic acid binding"/>
    <property type="evidence" value="ECO:0007669"/>
    <property type="project" value="InterPro"/>
</dbReference>
<dbReference type="Pfam" id="PF00270">
    <property type="entry name" value="DEAD"/>
    <property type="match status" value="1"/>
</dbReference>
<dbReference type="InterPro" id="IPR013149">
    <property type="entry name" value="ADH-like_C"/>
</dbReference>
<dbReference type="CDD" id="cd08290">
    <property type="entry name" value="ETR"/>
    <property type="match status" value="1"/>
</dbReference>
<evidence type="ECO:0000256" key="3">
    <source>
        <dbReference type="ARBA" id="ARBA00022806"/>
    </source>
</evidence>
<feature type="compositionally biased region" description="Low complexity" evidence="5">
    <location>
        <begin position="798"/>
        <end position="810"/>
    </location>
</feature>
<comment type="caution">
    <text evidence="8">The sequence shown here is derived from an EMBL/GenBank/DDBJ whole genome shotgun (WGS) entry which is preliminary data.</text>
</comment>
<evidence type="ECO:0000256" key="2">
    <source>
        <dbReference type="ARBA" id="ARBA00022801"/>
    </source>
</evidence>
<dbReference type="Pfam" id="PF08240">
    <property type="entry name" value="ADH_N"/>
    <property type="match status" value="1"/>
</dbReference>
<dbReference type="SMART" id="SM00487">
    <property type="entry name" value="DEXDc"/>
    <property type="match status" value="1"/>
</dbReference>
<dbReference type="InterPro" id="IPR011032">
    <property type="entry name" value="GroES-like_sf"/>
</dbReference>
<dbReference type="GO" id="GO:0016491">
    <property type="term" value="F:oxidoreductase activity"/>
    <property type="evidence" value="ECO:0007669"/>
    <property type="project" value="InterPro"/>
</dbReference>
<dbReference type="InterPro" id="IPR020843">
    <property type="entry name" value="ER"/>
</dbReference>
<evidence type="ECO:0000313" key="9">
    <source>
        <dbReference type="Proteomes" id="UP000279271"/>
    </source>
</evidence>
<evidence type="ECO:0000256" key="4">
    <source>
        <dbReference type="ARBA" id="ARBA00022840"/>
    </source>
</evidence>
<accession>A0A3M7KS21</accession>
<reference evidence="9" key="1">
    <citation type="journal article" date="2018" name="Algal Res.">
        <title>Characterization of plant carbon substrate utilization by Auxenochlorella protothecoides.</title>
        <authorList>
            <person name="Vogler B.W."/>
            <person name="Starkenburg S.R."/>
            <person name="Sudasinghe N."/>
            <person name="Schambach J.Y."/>
            <person name="Rollin J.A."/>
            <person name="Pattathil S."/>
            <person name="Barry A.N."/>
        </authorList>
    </citation>
    <scope>NUCLEOTIDE SEQUENCE [LARGE SCALE GENOMIC DNA]</scope>
    <source>
        <strain evidence="9">UTEX 25</strain>
    </source>
</reference>
<organism evidence="8 9">
    <name type="scientific">Auxenochlorella protothecoides</name>
    <name type="common">Green microalga</name>
    <name type="synonym">Chlorella protothecoides</name>
    <dbReference type="NCBI Taxonomy" id="3075"/>
    <lineage>
        <taxon>Eukaryota</taxon>
        <taxon>Viridiplantae</taxon>
        <taxon>Chlorophyta</taxon>
        <taxon>core chlorophytes</taxon>
        <taxon>Trebouxiophyceae</taxon>
        <taxon>Chlorellales</taxon>
        <taxon>Chlorellaceae</taxon>
        <taxon>Auxenochlorella</taxon>
    </lineage>
</organism>
<dbReference type="SMART" id="SM01142">
    <property type="entry name" value="DSHCT"/>
    <property type="match status" value="1"/>
</dbReference>
<dbReference type="Pfam" id="PF21408">
    <property type="entry name" value="MTR4-like_stalk"/>
    <property type="match status" value="1"/>
</dbReference>
<dbReference type="InterPro" id="IPR011545">
    <property type="entry name" value="DEAD/DEAH_box_helicase_dom"/>
</dbReference>
<dbReference type="GO" id="GO:0055087">
    <property type="term" value="C:Ski complex"/>
    <property type="evidence" value="ECO:0007669"/>
    <property type="project" value="TreeGrafter"/>
</dbReference>
<dbReference type="InterPro" id="IPR036291">
    <property type="entry name" value="NAD(P)-bd_dom_sf"/>
</dbReference>
<dbReference type="GO" id="GO:0004386">
    <property type="term" value="F:helicase activity"/>
    <property type="evidence" value="ECO:0007669"/>
    <property type="project" value="UniProtKB-KW"/>
</dbReference>
<keyword evidence="4" id="KW-0067">ATP-binding</keyword>
<protein>
    <recommendedName>
        <fullName evidence="10">Helicase SKI2W</fullName>
    </recommendedName>
</protein>
<feature type="compositionally biased region" description="Basic and acidic residues" evidence="5">
    <location>
        <begin position="1158"/>
        <end position="1170"/>
    </location>
</feature>
<dbReference type="SUPFAM" id="SSF50129">
    <property type="entry name" value="GroES-like"/>
    <property type="match status" value="1"/>
</dbReference>
<feature type="region of interest" description="Disordered" evidence="5">
    <location>
        <begin position="798"/>
        <end position="847"/>
    </location>
</feature>
<sequence length="1580" mass="167188">MATAVTCKSLVYEKPGDPVEVLSLKESPVPSPSSLKDGQILIKLIASPINPSDINTVEGKYPLQPELPGTPGNDGLGRVEAVGPKVSGLSPGDQVVPVAACPGTWRSHAVAAASNWLRVPPTLSPEAACALSINPPTALLMLRDYVDLAPGDVVIQNGGNSAVGRLVSQLAARRGLRAVSVVRGRGDAAADAELARELEGLGAALVTTPERLKADLAAAGLPPPRLGLDCVGGEVALALAKTLEKGGTLVTYGAMSKQPLAIPAPLLIFKDLRFRGFWASGGFSKDEEGLARKREVLKEVADLFEEGALDAPKFKRVALEDWKEALESIKDGRLNSKLVFYQDKCPADASGSRPADVLVMDKPGPHHSQCGSLVQTSLLGTAESARPAVPESVAAARAEAASGSWLEELDGRAPRRAVPPGLAHILGAQPEAGSSLEAGLRRHNQDPGPGVGVQPHALSGDPSAPLNLSLQDLFSGIWLAEEEEGSEGSKQSDGTQAAAAEGTQDEPASDVPATPSPLEDILGVQPGDLGWAPGPGSLAPLTNNAPVSKTHGAPLWVSSNPVPDLARRWAALAPGLARTWPFELDVFQKEAIVHMEAGRSVFVAAHTSAGKTVVAEYALALASRHATRAVYTSPIKTISNQKFRDFGAEFDVGLLTGDVQINPDASCLIMTTEILRSMLYKGADVVRDIEWVVFDEVHYVNDAERGVVWEEVIIMLPPHVKLVLLSATVPNVLEFADWVGRTKRQVIHVTGTTRRPTPLEHSLYHGGQLHTICRGEAFDPAGFKAAAAAAAAKLGKAGAAPATRAEAQRALPTGRGGSAPRGGGRGGPSHKFGAGGGHAPGRGGAGVQLRSERSQWMLLIQLLQKRRGDGGGVLRVTEMLKRGLGVHHAGLLPIVKEVVEMLFCRGIIKVLLATETFAMGVNAPARTVVFQSLRKHDGHSFRPLLSGEYTQMAGRAGRRGLDAVGTVIVAAWDELPQEGDIRRLLTGSATRLESQFRLTYSMILNLLRVEDLKVEDMLRRSFAEFHVQRRQPELTAVLEEGQEALRKLRARSWPRSPLGTTREAVEAYYDVCAEVARLDSLVQGEVAQSRAAAAALAHGRLALVTHPGSGLVGLGVVVEGGAGGGRAAPGPRPAGGGAEAEGPARTMLMLYSPGPRDEYAGAGEVQRDTAEPAPAAQPAPPPGLKLMGKKKNDDDDLLLMGKGGKKGGKKKPVAALATPALVLPHRGSVAGAQYLIAEVPLRCITGICRQRLADVDGPGVLHGTPAALSTAVSALLRAQAEAGPSGEPETLDPATDLKLQSYEVVRAARERTVLAAQRGLMAAHSDPLLPEMYAMIRSEKVLTQRLSVMVKRLSNDSLAQLPEFHQRVGVLQRLGYLDADRMVTLKGRVACELNSGDELAATELVYGGVLTDLEPEEAVALLSALEKTQAEVTLPPRLAEARDRAMDLAEAAGVLQAEAGLQLEPVEWAASVLRFGLAEVGAGRGASAHLGTEDGDRQELDLVPRVVYEWARGTPFHSICELTDVMEGTIVRAIVRLDETCREFRDAARIMGNVDLFKQMEAASECIKRDVIFAASLYVT</sequence>
<feature type="region of interest" description="Disordered" evidence="5">
    <location>
        <begin position="1158"/>
        <end position="1211"/>
    </location>
</feature>
<proteinExistence type="predicted"/>
<dbReference type="InterPro" id="IPR050699">
    <property type="entry name" value="RNA-DNA_Helicase"/>
</dbReference>
<dbReference type="EMBL" id="QOKY01000204">
    <property type="protein sequence ID" value="RMZ52570.1"/>
    <property type="molecule type" value="Genomic_DNA"/>
</dbReference>
<dbReference type="GO" id="GO:0070478">
    <property type="term" value="P:nuclear-transcribed mRNA catabolic process, 3'-5' exonucleolytic nonsense-mediated decay"/>
    <property type="evidence" value="ECO:0007669"/>
    <property type="project" value="TreeGrafter"/>
</dbReference>
<dbReference type="InterPro" id="IPR014001">
    <property type="entry name" value="Helicase_ATP-bd"/>
</dbReference>
<dbReference type="PANTHER" id="PTHR12131:SF24">
    <property type="entry name" value="DEXH-BOX ATP-DEPENDENT RNA HELICASE DEXH11"/>
    <property type="match status" value="1"/>
</dbReference>
<feature type="domain" description="Helicase ATP-binding" evidence="6">
    <location>
        <begin position="592"/>
        <end position="747"/>
    </location>
</feature>
<keyword evidence="2" id="KW-0378">Hydrolase</keyword>
<dbReference type="PROSITE" id="PS51194">
    <property type="entry name" value="HELICASE_CTER"/>
    <property type="match status" value="1"/>
</dbReference>
<evidence type="ECO:0000313" key="8">
    <source>
        <dbReference type="EMBL" id="RMZ52570.1"/>
    </source>
</evidence>
<dbReference type="PANTHER" id="PTHR12131">
    <property type="entry name" value="ATP-DEPENDENT RNA AND DNA HELICASE"/>
    <property type="match status" value="1"/>
</dbReference>
<dbReference type="CDD" id="cd18795">
    <property type="entry name" value="SF2_C_Ski2"/>
    <property type="match status" value="1"/>
</dbReference>
<dbReference type="InterPro" id="IPR001650">
    <property type="entry name" value="Helicase_C-like"/>
</dbReference>
<dbReference type="InterPro" id="IPR027417">
    <property type="entry name" value="P-loop_NTPase"/>
</dbReference>
<dbReference type="Proteomes" id="UP000279271">
    <property type="component" value="Unassembled WGS sequence"/>
</dbReference>